<sequence length="92" mass="10386">MAPDKVKTEEAMTFGELLALIADQKRRLSVLEVAFSYLAFGLDDKANQLLIHSLKLESQNQNRDAETQKHFAHLAEELEKRLHSAPPSPDTQ</sequence>
<evidence type="ECO:0000313" key="1">
    <source>
        <dbReference type="EMBL" id="SNV99368.1"/>
    </source>
</evidence>
<reference evidence="1 2" key="1">
    <citation type="submission" date="2017-06" db="EMBL/GenBank/DDBJ databases">
        <authorList>
            <consortium name="Pathogen Informatics"/>
        </authorList>
    </citation>
    <scope>NUCLEOTIDE SEQUENCE [LARGE SCALE GENOMIC DNA]</scope>
    <source>
        <strain evidence="1 2">NCTC12148</strain>
    </source>
</reference>
<organism evidence="1 2">
    <name type="scientific">Serratia ficaria</name>
    <dbReference type="NCBI Taxonomy" id="61651"/>
    <lineage>
        <taxon>Bacteria</taxon>
        <taxon>Pseudomonadati</taxon>
        <taxon>Pseudomonadota</taxon>
        <taxon>Gammaproteobacteria</taxon>
        <taxon>Enterobacterales</taxon>
        <taxon>Yersiniaceae</taxon>
        <taxon>Serratia</taxon>
    </lineage>
</organism>
<accession>A0A240BWV2</accession>
<name>A0A240BWV2_SERFI</name>
<dbReference type="RefSeq" id="WP_061798324.1">
    <property type="nucleotide sequence ID" value="NZ_CABITV010000002.1"/>
</dbReference>
<dbReference type="EMBL" id="LT906479">
    <property type="protein sequence ID" value="SNV99368.1"/>
    <property type="molecule type" value="Genomic_DNA"/>
</dbReference>
<dbReference type="AlphaFoldDB" id="A0A240BWV2"/>
<dbReference type="Proteomes" id="UP000215134">
    <property type="component" value="Chromosome 1"/>
</dbReference>
<dbReference type="STRING" id="1411141.GCA_001590885_03186"/>
<protein>
    <submittedName>
        <fullName evidence="1">Uncharacterized protein</fullName>
    </submittedName>
</protein>
<dbReference type="OrthoDB" id="6492424at2"/>
<keyword evidence="2" id="KW-1185">Reference proteome</keyword>
<evidence type="ECO:0000313" key="2">
    <source>
        <dbReference type="Proteomes" id="UP000215134"/>
    </source>
</evidence>
<gene>
    <name evidence="1" type="ORF">SAMEA4384070_01927</name>
</gene>
<dbReference type="KEGG" id="sfj:SAMEA4384070_1927"/>
<dbReference type="GeneID" id="75027092"/>
<proteinExistence type="predicted"/>